<dbReference type="NCBIfam" id="TIGR01244">
    <property type="entry name" value="TIGR01244 family sulfur transferase"/>
    <property type="match status" value="1"/>
</dbReference>
<dbReference type="Proteomes" id="UP001279660">
    <property type="component" value="Unassembled WGS sequence"/>
</dbReference>
<accession>A0ABU4PF34</accession>
<dbReference type="InterPro" id="IPR029021">
    <property type="entry name" value="Prot-tyrosine_phosphatase-like"/>
</dbReference>
<protein>
    <submittedName>
        <fullName evidence="2">TIGR01244 family sulfur transferase</fullName>
    </submittedName>
</protein>
<evidence type="ECO:0000259" key="1">
    <source>
        <dbReference type="Pfam" id="PF04273"/>
    </source>
</evidence>
<dbReference type="EMBL" id="JAWXXV010000001">
    <property type="protein sequence ID" value="MDX5982811.1"/>
    <property type="molecule type" value="Genomic_DNA"/>
</dbReference>
<proteinExistence type="predicted"/>
<keyword evidence="2" id="KW-0808">Transferase</keyword>
<comment type="caution">
    <text evidence="2">The sequence shown here is derived from an EMBL/GenBank/DDBJ whole genome shotgun (WGS) entry which is preliminary data.</text>
</comment>
<sequence>MTTLRTIDATISVAPQISREDLADLAAAGFTAIVNNRPDGEDVGQPTGDAIAAAAAAAGLGYTAIPITHAGFSHPQIDAMAAVLAEATGPVLAYCRSGTRSCNLWALAAVKAGAHPDAAMAKAAAAGYDLTGLRPLLDALSTAA</sequence>
<dbReference type="Pfam" id="PF04273">
    <property type="entry name" value="BLH_phosphatase"/>
    <property type="match status" value="1"/>
</dbReference>
<dbReference type="SUPFAM" id="SSF52821">
    <property type="entry name" value="Rhodanese/Cell cycle control phosphatase"/>
    <property type="match status" value="1"/>
</dbReference>
<feature type="domain" description="Beta-lactamase hydrolase-like protein phosphatase-like" evidence="1">
    <location>
        <begin position="4"/>
        <end position="109"/>
    </location>
</feature>
<reference evidence="2 3" key="1">
    <citation type="submission" date="2023-11" db="EMBL/GenBank/DDBJ databases">
        <title>MicrobeMod: A computational toolkit for identifying prokaryotic methylation and restriction-modification with nanopore sequencing.</title>
        <authorList>
            <person name="Crits-Christoph A."/>
            <person name="Kang S.C."/>
            <person name="Lee H."/>
            <person name="Ostrov N."/>
        </authorList>
    </citation>
    <scope>NUCLEOTIDE SEQUENCE [LARGE SCALE GENOMIC DNA]</scope>
    <source>
        <strain evidence="2 3">ATCC 14820</strain>
    </source>
</reference>
<dbReference type="RefSeq" id="WP_010406036.1">
    <property type="nucleotide sequence ID" value="NZ_JAWXXV010000001.1"/>
</dbReference>
<dbReference type="InterPro" id="IPR005939">
    <property type="entry name" value="BLH_phosphatase-like"/>
</dbReference>
<dbReference type="InterPro" id="IPR036873">
    <property type="entry name" value="Rhodanese-like_dom_sf"/>
</dbReference>
<dbReference type="GO" id="GO:0016740">
    <property type="term" value="F:transferase activity"/>
    <property type="evidence" value="ECO:0007669"/>
    <property type="project" value="UniProtKB-KW"/>
</dbReference>
<dbReference type="Gene3D" id="3.90.190.10">
    <property type="entry name" value="Protein tyrosine phosphatase superfamily"/>
    <property type="match status" value="1"/>
</dbReference>
<keyword evidence="3" id="KW-1185">Reference proteome</keyword>
<evidence type="ECO:0000313" key="3">
    <source>
        <dbReference type="Proteomes" id="UP001279660"/>
    </source>
</evidence>
<name>A0ABU4PF34_9SPHN</name>
<gene>
    <name evidence="2" type="ORF">SIL82_00945</name>
</gene>
<evidence type="ECO:0000313" key="2">
    <source>
        <dbReference type="EMBL" id="MDX5982811.1"/>
    </source>
</evidence>
<organism evidence="2 3">
    <name type="scientific">Sphingomonas echinoides</name>
    <dbReference type="NCBI Taxonomy" id="59803"/>
    <lineage>
        <taxon>Bacteria</taxon>
        <taxon>Pseudomonadati</taxon>
        <taxon>Pseudomonadota</taxon>
        <taxon>Alphaproteobacteria</taxon>
        <taxon>Sphingomonadales</taxon>
        <taxon>Sphingomonadaceae</taxon>
        <taxon>Sphingomonas</taxon>
    </lineage>
</organism>